<dbReference type="SMART" id="SM00829">
    <property type="entry name" value="PKS_ER"/>
    <property type="match status" value="1"/>
</dbReference>
<dbReference type="PANTHER" id="PTHR48106:SF8">
    <property type="entry name" value="OS02G0805600 PROTEIN"/>
    <property type="match status" value="1"/>
</dbReference>
<proteinExistence type="predicted"/>
<dbReference type="Pfam" id="PF00107">
    <property type="entry name" value="ADH_zinc_N"/>
    <property type="match status" value="1"/>
</dbReference>
<feature type="domain" description="Enoyl reductase (ER)" evidence="3">
    <location>
        <begin position="18"/>
        <end position="331"/>
    </location>
</feature>
<keyword evidence="5" id="KW-1185">Reference proteome</keyword>
<dbReference type="Proteomes" id="UP001262410">
    <property type="component" value="Unassembled WGS sequence"/>
</dbReference>
<reference evidence="4 5" key="1">
    <citation type="submission" date="2023-07" db="EMBL/GenBank/DDBJ databases">
        <title>Sorghum-associated microbial communities from plants grown in Nebraska, USA.</title>
        <authorList>
            <person name="Schachtman D."/>
        </authorList>
    </citation>
    <scope>NUCLEOTIDE SEQUENCE [LARGE SCALE GENOMIC DNA]</scope>
    <source>
        <strain evidence="4 5">584</strain>
    </source>
</reference>
<dbReference type="InterPro" id="IPR011032">
    <property type="entry name" value="GroES-like_sf"/>
</dbReference>
<dbReference type="InterPro" id="IPR013154">
    <property type="entry name" value="ADH-like_N"/>
</dbReference>
<dbReference type="InterPro" id="IPR013149">
    <property type="entry name" value="ADH-like_C"/>
</dbReference>
<dbReference type="InterPro" id="IPR020843">
    <property type="entry name" value="ER"/>
</dbReference>
<dbReference type="Pfam" id="PF08240">
    <property type="entry name" value="ADH_N"/>
    <property type="match status" value="1"/>
</dbReference>
<evidence type="ECO:0000313" key="4">
    <source>
        <dbReference type="EMBL" id="MDR6293545.1"/>
    </source>
</evidence>
<dbReference type="RefSeq" id="WP_309800601.1">
    <property type="nucleotide sequence ID" value="NZ_JAVDPW010000012.1"/>
</dbReference>
<dbReference type="EMBL" id="JAVDPW010000012">
    <property type="protein sequence ID" value="MDR6293545.1"/>
    <property type="molecule type" value="Genomic_DNA"/>
</dbReference>
<accession>A0ABU1JY42</accession>
<keyword evidence="2" id="KW-0560">Oxidoreductase</keyword>
<dbReference type="Gene3D" id="3.40.50.720">
    <property type="entry name" value="NAD(P)-binding Rossmann-like Domain"/>
    <property type="match status" value="1"/>
</dbReference>
<dbReference type="SUPFAM" id="SSF51735">
    <property type="entry name" value="NAD(P)-binding Rossmann-fold domains"/>
    <property type="match status" value="1"/>
</dbReference>
<dbReference type="InterPro" id="IPR036291">
    <property type="entry name" value="NAD(P)-bd_dom_sf"/>
</dbReference>
<evidence type="ECO:0000313" key="5">
    <source>
        <dbReference type="Proteomes" id="UP001262410"/>
    </source>
</evidence>
<dbReference type="InterPro" id="IPR014189">
    <property type="entry name" value="Quinone_OxRdtase_PIG3"/>
</dbReference>
<evidence type="ECO:0000259" key="3">
    <source>
        <dbReference type="SMART" id="SM00829"/>
    </source>
</evidence>
<dbReference type="Gene3D" id="3.90.180.10">
    <property type="entry name" value="Medium-chain alcohol dehydrogenases, catalytic domain"/>
    <property type="match status" value="1"/>
</dbReference>
<dbReference type="SUPFAM" id="SSF50129">
    <property type="entry name" value="GroES-like"/>
    <property type="match status" value="1"/>
</dbReference>
<comment type="caution">
    <text evidence="4">The sequence shown here is derived from an EMBL/GenBank/DDBJ whole genome shotgun (WGS) entry which is preliminary data.</text>
</comment>
<name>A0ABU1JY42_9PROT</name>
<dbReference type="PANTHER" id="PTHR48106">
    <property type="entry name" value="QUINONE OXIDOREDUCTASE PIG3-RELATED"/>
    <property type="match status" value="1"/>
</dbReference>
<dbReference type="NCBIfam" id="TIGR02824">
    <property type="entry name" value="quinone_pig3"/>
    <property type="match status" value="1"/>
</dbReference>
<organism evidence="4 5">
    <name type="scientific">Inquilinus ginsengisoli</name>
    <dbReference type="NCBI Taxonomy" id="363840"/>
    <lineage>
        <taxon>Bacteria</taxon>
        <taxon>Pseudomonadati</taxon>
        <taxon>Pseudomonadota</taxon>
        <taxon>Alphaproteobacteria</taxon>
        <taxon>Rhodospirillales</taxon>
        <taxon>Rhodospirillaceae</taxon>
        <taxon>Inquilinus</taxon>
    </lineage>
</organism>
<protein>
    <submittedName>
        <fullName evidence="4">PIG3 family NAD(P)H quinone oxidoreductase</fullName>
    </submittedName>
</protein>
<sequence length="333" mass="34559">MTSALPQTMTAIAIETPGAPEVLKPVTMPLPLPGAGEILIKVAAAGVNRPDVLQRRGHYNPPPGASPLPGLEVAGTFAAIGSGVAGWSVGDAVCALVAGGGYAEYCVAPAPQCLPVPKGLTMTEAAALPETFFTVWTNVFERGRLQTGERFLVHGGSSGIGTTAIQLAKAWGAIVFVTAGSAEKCQACLDLGADVAIDYRTQDFVAEIKQATGGRGVDLILDMVGGDYIARNIDVLAVDGRQVSIAFQKGGKVEIDLQKVMVKRLTLTGSTLRPRSVAEKGAIAAALQAEVWPLIEAGRIRPLVHATFPLARAAEAHVLMESSTHVGKIVLLA</sequence>
<dbReference type="CDD" id="cd05276">
    <property type="entry name" value="p53_inducible_oxidoreductase"/>
    <property type="match status" value="1"/>
</dbReference>
<evidence type="ECO:0000256" key="1">
    <source>
        <dbReference type="ARBA" id="ARBA00022857"/>
    </source>
</evidence>
<gene>
    <name evidence="4" type="ORF">E9232_006096</name>
</gene>
<keyword evidence="1" id="KW-0521">NADP</keyword>
<evidence type="ECO:0000256" key="2">
    <source>
        <dbReference type="ARBA" id="ARBA00023002"/>
    </source>
</evidence>